<gene>
    <name evidence="8" type="primary">radC_1</name>
    <name evidence="8" type="ORF">NCTC6754_02035</name>
</gene>
<evidence type="ECO:0000256" key="6">
    <source>
        <dbReference type="RuleBase" id="RU003797"/>
    </source>
</evidence>
<feature type="domain" description="MPN" evidence="7">
    <location>
        <begin position="159"/>
        <end position="230"/>
    </location>
</feature>
<keyword evidence="1" id="KW-0645">Protease</keyword>
<sequence>MSFLLGDFERRLFYHNLYGVVSFACAPLCEALRKNKIGASISPKGCCHYAASLKKGGARMDTLDELLPREKNAQIRHCFPQRCGAAGAFFYVPARREKMLWTLAKEILQHFGSLYGLLSADFAQFRGVNGIGLAKFAQLKGIAELARRYYSVRMNEESALLSPEMTREFLQSQLTGEEREIFLVIFLDAQHRVLQHSRLFSGTLNHVEVHPREIVREAIKLNASAVILGA</sequence>
<accession>A0A447TS91</accession>
<name>A0A447TS91_SALET</name>
<dbReference type="InterPro" id="IPR001405">
    <property type="entry name" value="UPF0758"/>
</dbReference>
<dbReference type="NCBIfam" id="TIGR00608">
    <property type="entry name" value="radc"/>
    <property type="match status" value="1"/>
</dbReference>
<evidence type="ECO:0000256" key="1">
    <source>
        <dbReference type="ARBA" id="ARBA00022670"/>
    </source>
</evidence>
<organism evidence="8 9">
    <name type="scientific">Salmonella enterica I</name>
    <dbReference type="NCBI Taxonomy" id="59201"/>
    <lineage>
        <taxon>Bacteria</taxon>
        <taxon>Pseudomonadati</taxon>
        <taxon>Pseudomonadota</taxon>
        <taxon>Gammaproteobacteria</taxon>
        <taxon>Enterobacterales</taxon>
        <taxon>Enterobacteriaceae</taxon>
        <taxon>Salmonella</taxon>
    </lineage>
</organism>
<evidence type="ECO:0000256" key="3">
    <source>
        <dbReference type="ARBA" id="ARBA00022801"/>
    </source>
</evidence>
<evidence type="ECO:0000256" key="4">
    <source>
        <dbReference type="ARBA" id="ARBA00022833"/>
    </source>
</evidence>
<proteinExistence type="inferred from homology"/>
<dbReference type="AlphaFoldDB" id="A0A447TS91"/>
<dbReference type="Proteomes" id="UP000269208">
    <property type="component" value="Chromosome"/>
</dbReference>
<evidence type="ECO:0000313" key="9">
    <source>
        <dbReference type="Proteomes" id="UP000269208"/>
    </source>
</evidence>
<dbReference type="Gene3D" id="3.40.140.10">
    <property type="entry name" value="Cytidine Deaminase, domain 2"/>
    <property type="match status" value="1"/>
</dbReference>
<protein>
    <submittedName>
        <fullName evidence="8">DNA repair protein RadC</fullName>
    </submittedName>
</protein>
<dbReference type="InterPro" id="IPR025657">
    <property type="entry name" value="RadC_JAB"/>
</dbReference>
<keyword evidence="3" id="KW-0378">Hydrolase</keyword>
<dbReference type="GO" id="GO:0006508">
    <property type="term" value="P:proteolysis"/>
    <property type="evidence" value="ECO:0007669"/>
    <property type="project" value="UniProtKB-KW"/>
</dbReference>
<dbReference type="EMBL" id="LR134190">
    <property type="protein sequence ID" value="VEB52283.1"/>
    <property type="molecule type" value="Genomic_DNA"/>
</dbReference>
<dbReference type="Pfam" id="PF04002">
    <property type="entry name" value="RadC"/>
    <property type="match status" value="1"/>
</dbReference>
<comment type="similarity">
    <text evidence="6">Belongs to the UPF0758 family.</text>
</comment>
<reference evidence="8 9" key="1">
    <citation type="submission" date="2018-12" db="EMBL/GenBank/DDBJ databases">
        <authorList>
            <consortium name="Pathogen Informatics"/>
        </authorList>
    </citation>
    <scope>NUCLEOTIDE SEQUENCE [LARGE SCALE GENOMIC DNA]</scope>
    <source>
        <strain evidence="8 9">NCTC6754</strain>
    </source>
</reference>
<dbReference type="InterPro" id="IPR037518">
    <property type="entry name" value="MPN"/>
</dbReference>
<dbReference type="PANTHER" id="PTHR30471:SF3">
    <property type="entry name" value="UPF0758 PROTEIN YEES-RELATED"/>
    <property type="match status" value="1"/>
</dbReference>
<dbReference type="PANTHER" id="PTHR30471">
    <property type="entry name" value="DNA REPAIR PROTEIN RADC"/>
    <property type="match status" value="1"/>
</dbReference>
<dbReference type="SUPFAM" id="SSF47781">
    <property type="entry name" value="RuvA domain 2-like"/>
    <property type="match status" value="1"/>
</dbReference>
<evidence type="ECO:0000259" key="7">
    <source>
        <dbReference type="PROSITE" id="PS50249"/>
    </source>
</evidence>
<evidence type="ECO:0000313" key="8">
    <source>
        <dbReference type="EMBL" id="VEB52283.1"/>
    </source>
</evidence>
<evidence type="ECO:0000256" key="5">
    <source>
        <dbReference type="ARBA" id="ARBA00023049"/>
    </source>
</evidence>
<dbReference type="InterPro" id="IPR010994">
    <property type="entry name" value="RuvA_2-like"/>
</dbReference>
<keyword evidence="4" id="KW-0862">Zinc</keyword>
<keyword evidence="2" id="KW-0479">Metal-binding</keyword>
<dbReference type="GO" id="GO:0008237">
    <property type="term" value="F:metallopeptidase activity"/>
    <property type="evidence" value="ECO:0007669"/>
    <property type="project" value="UniProtKB-KW"/>
</dbReference>
<dbReference type="GO" id="GO:0046872">
    <property type="term" value="F:metal ion binding"/>
    <property type="evidence" value="ECO:0007669"/>
    <property type="project" value="UniProtKB-KW"/>
</dbReference>
<evidence type="ECO:0000256" key="2">
    <source>
        <dbReference type="ARBA" id="ARBA00022723"/>
    </source>
</evidence>
<dbReference type="PROSITE" id="PS50249">
    <property type="entry name" value="MPN"/>
    <property type="match status" value="1"/>
</dbReference>
<keyword evidence="5" id="KW-0482">Metalloprotease</keyword>